<gene>
    <name evidence="2" type="ORF">UFOPK4237_01421</name>
</gene>
<feature type="transmembrane region" description="Helical" evidence="1">
    <location>
        <begin position="50"/>
        <end position="73"/>
    </location>
</feature>
<dbReference type="AlphaFoldDB" id="A0A6J7SLW5"/>
<keyword evidence="1" id="KW-0472">Membrane</keyword>
<name>A0A6J7SLW5_9ZZZZ</name>
<evidence type="ECO:0000313" key="2">
    <source>
        <dbReference type="EMBL" id="CAB5041936.1"/>
    </source>
</evidence>
<proteinExistence type="predicted"/>
<sequence length="114" mass="11342">MKPAGVWVMIFGIVAAGVGGLLGLLGLSELASYSSLTSAGNPFAGLKGDLGIALLGSGAVGVLAGIALIIVATQFKAAPRAPKQVTEIGAVNGPYVWDGSMWVFPSENSPTVGT</sequence>
<keyword evidence="1" id="KW-1133">Transmembrane helix</keyword>
<dbReference type="EMBL" id="CAFBPZ010000120">
    <property type="protein sequence ID" value="CAB5041936.1"/>
    <property type="molecule type" value="Genomic_DNA"/>
</dbReference>
<feature type="transmembrane region" description="Helical" evidence="1">
    <location>
        <begin position="7"/>
        <end position="30"/>
    </location>
</feature>
<keyword evidence="1" id="KW-0812">Transmembrane</keyword>
<reference evidence="2" key="1">
    <citation type="submission" date="2020-05" db="EMBL/GenBank/DDBJ databases">
        <authorList>
            <person name="Chiriac C."/>
            <person name="Salcher M."/>
            <person name="Ghai R."/>
            <person name="Kavagutti S V."/>
        </authorList>
    </citation>
    <scope>NUCLEOTIDE SEQUENCE</scope>
</reference>
<evidence type="ECO:0000256" key="1">
    <source>
        <dbReference type="SAM" id="Phobius"/>
    </source>
</evidence>
<protein>
    <submittedName>
        <fullName evidence="2">Unannotated protein</fullName>
    </submittedName>
</protein>
<organism evidence="2">
    <name type="scientific">freshwater metagenome</name>
    <dbReference type="NCBI Taxonomy" id="449393"/>
    <lineage>
        <taxon>unclassified sequences</taxon>
        <taxon>metagenomes</taxon>
        <taxon>ecological metagenomes</taxon>
    </lineage>
</organism>
<accession>A0A6J7SLW5</accession>